<dbReference type="GO" id="GO:0005525">
    <property type="term" value="F:GTP binding"/>
    <property type="evidence" value="ECO:0007669"/>
    <property type="project" value="UniProtKB-UniRule"/>
</dbReference>
<accession>A0A2Z6DWJ9</accession>
<dbReference type="AlphaFoldDB" id="A0A2Z6DWJ9"/>
<keyword evidence="2 4" id="KW-0067">ATP-binding</keyword>
<organism evidence="7 8">
    <name type="scientific">Hydrogenophilus thermoluteolus</name>
    <name type="common">Pseudomonas hydrogenothermophila</name>
    <dbReference type="NCBI Taxonomy" id="297"/>
    <lineage>
        <taxon>Bacteria</taxon>
        <taxon>Pseudomonadati</taxon>
        <taxon>Pseudomonadota</taxon>
        <taxon>Hydrogenophilia</taxon>
        <taxon>Hydrogenophilales</taxon>
        <taxon>Hydrogenophilaceae</taxon>
        <taxon>Hydrogenophilus</taxon>
    </lineage>
</organism>
<evidence type="ECO:0000256" key="2">
    <source>
        <dbReference type="ARBA" id="ARBA00022840"/>
    </source>
</evidence>
<evidence type="ECO:0000313" key="8">
    <source>
        <dbReference type="Proteomes" id="UP000262004"/>
    </source>
</evidence>
<dbReference type="OrthoDB" id="9784461at2"/>
<evidence type="ECO:0000259" key="5">
    <source>
        <dbReference type="Pfam" id="PF03668"/>
    </source>
</evidence>
<dbReference type="PANTHER" id="PTHR30448">
    <property type="entry name" value="RNASE ADAPTER PROTEIN RAPZ"/>
    <property type="match status" value="1"/>
</dbReference>
<evidence type="ECO:0000256" key="4">
    <source>
        <dbReference type="HAMAP-Rule" id="MF_00636"/>
    </source>
</evidence>
<keyword evidence="3 4" id="KW-0342">GTP-binding</keyword>
<evidence type="ECO:0000256" key="1">
    <source>
        <dbReference type="ARBA" id="ARBA00022741"/>
    </source>
</evidence>
<dbReference type="Pfam" id="PF22740">
    <property type="entry name" value="PapZ_C"/>
    <property type="match status" value="1"/>
</dbReference>
<dbReference type="Pfam" id="PF03668">
    <property type="entry name" value="RapZ-like_N"/>
    <property type="match status" value="1"/>
</dbReference>
<dbReference type="HAMAP" id="MF_00636">
    <property type="entry name" value="RapZ_like"/>
    <property type="match status" value="1"/>
</dbReference>
<evidence type="ECO:0000313" key="7">
    <source>
        <dbReference type="EMBL" id="BBD76823.1"/>
    </source>
</evidence>
<dbReference type="Proteomes" id="UP000262004">
    <property type="component" value="Chromosome"/>
</dbReference>
<dbReference type="InterPro" id="IPR053930">
    <property type="entry name" value="RapZ-like_N"/>
</dbReference>
<dbReference type="InterPro" id="IPR027417">
    <property type="entry name" value="P-loop_NTPase"/>
</dbReference>
<evidence type="ECO:0000259" key="6">
    <source>
        <dbReference type="Pfam" id="PF22740"/>
    </source>
</evidence>
<feature type="domain" description="RapZ C-terminal" evidence="6">
    <location>
        <begin position="192"/>
        <end position="309"/>
    </location>
</feature>
<dbReference type="PANTHER" id="PTHR30448:SF0">
    <property type="entry name" value="RNASE ADAPTER PROTEIN RAPZ"/>
    <property type="match status" value="1"/>
</dbReference>
<dbReference type="GO" id="GO:0005524">
    <property type="term" value="F:ATP binding"/>
    <property type="evidence" value="ECO:0007669"/>
    <property type="project" value="UniProtKB-UniRule"/>
</dbReference>
<sequence>MARTAVNVSANGLAATTAPRPPRIVVVSGVSGAGKTVALRALEDSGFIALDNLPVPFLVPVVTHILHHALATPSAERREGIAVAVDIRSGNLDALPEALAELTQRTGIAPDALFLDARDDVLLARFSETRRAHPLATGTMTVEEAIARERHRLEPIAQAAQRLDTSHLSAQQLRRYLREWLLPDGAPRAPITLTFESFAFKQGVPLDADLLFDARCLPNPYYDPTLRPLTGCDAPVQAFLAAQPLVTRMEADIADFITRWLPHYTAEQRSYLTVAIGCTGGQHRSVYLVERLAARFIPSARVLVRHRALHEKAPCGESRKGQTQRE</sequence>
<gene>
    <name evidence="7" type="ORF">HPTL_0555</name>
</gene>
<keyword evidence="8" id="KW-1185">Reference proteome</keyword>
<feature type="binding site" evidence="4">
    <location>
        <begin position="86"/>
        <end position="89"/>
    </location>
    <ligand>
        <name>GTP</name>
        <dbReference type="ChEBI" id="CHEBI:37565"/>
    </ligand>
</feature>
<dbReference type="InterPro" id="IPR053931">
    <property type="entry name" value="RapZ_C"/>
</dbReference>
<proteinExistence type="inferred from homology"/>
<dbReference type="SUPFAM" id="SSF52540">
    <property type="entry name" value="P-loop containing nucleoside triphosphate hydrolases"/>
    <property type="match status" value="1"/>
</dbReference>
<keyword evidence="1 4" id="KW-0547">Nucleotide-binding</keyword>
<dbReference type="NCBIfam" id="NF003828">
    <property type="entry name" value="PRK05416.1"/>
    <property type="match status" value="1"/>
</dbReference>
<evidence type="ECO:0000256" key="3">
    <source>
        <dbReference type="ARBA" id="ARBA00023134"/>
    </source>
</evidence>
<feature type="binding site" evidence="4">
    <location>
        <begin position="29"/>
        <end position="36"/>
    </location>
    <ligand>
        <name>ATP</name>
        <dbReference type="ChEBI" id="CHEBI:30616"/>
    </ligand>
</feature>
<reference evidence="7 8" key="1">
    <citation type="submission" date="2018-04" db="EMBL/GenBank/DDBJ databases">
        <title>Complete genome sequence of Hydrogenophilus thermoluteolus TH-1.</title>
        <authorList>
            <person name="Arai H."/>
        </authorList>
    </citation>
    <scope>NUCLEOTIDE SEQUENCE [LARGE SCALE GENOMIC DNA]</scope>
    <source>
        <strain evidence="7 8">TH-1</strain>
    </source>
</reference>
<dbReference type="KEGG" id="htl:HPTL_0555"/>
<dbReference type="PIRSF" id="PIRSF005052">
    <property type="entry name" value="P-loopkin"/>
    <property type="match status" value="1"/>
</dbReference>
<feature type="domain" description="RapZ-like N-terminal" evidence="5">
    <location>
        <begin position="24"/>
        <end position="182"/>
    </location>
</feature>
<name>A0A2Z6DWJ9_HYDTE</name>
<protein>
    <submittedName>
        <fullName evidence="7">RNase adaptor protein RapZ</fullName>
    </submittedName>
</protein>
<dbReference type="EMBL" id="AP018558">
    <property type="protein sequence ID" value="BBD76823.1"/>
    <property type="molecule type" value="Genomic_DNA"/>
</dbReference>
<dbReference type="InterPro" id="IPR005337">
    <property type="entry name" value="RapZ-like"/>
</dbReference>